<protein>
    <submittedName>
        <fullName evidence="3">Copper amine oxidase N-terminal domain-containing protein</fullName>
    </submittedName>
</protein>
<evidence type="ECO:0000256" key="1">
    <source>
        <dbReference type="SAM" id="SignalP"/>
    </source>
</evidence>
<dbReference type="Pfam" id="PF07833">
    <property type="entry name" value="Cu_amine_oxidN1"/>
    <property type="match status" value="1"/>
</dbReference>
<keyword evidence="4" id="KW-1185">Reference proteome</keyword>
<evidence type="ECO:0000313" key="3">
    <source>
        <dbReference type="EMBL" id="MEK8132901.1"/>
    </source>
</evidence>
<comment type="caution">
    <text evidence="3">The sequence shown here is derived from an EMBL/GenBank/DDBJ whole genome shotgun (WGS) entry which is preliminary data.</text>
</comment>
<dbReference type="Proteomes" id="UP001469365">
    <property type="component" value="Unassembled WGS sequence"/>
</dbReference>
<dbReference type="InterPro" id="IPR036582">
    <property type="entry name" value="Mao_N_sf"/>
</dbReference>
<name>A0ABU9DXC8_9BACL</name>
<feature type="signal peptide" evidence="1">
    <location>
        <begin position="1"/>
        <end position="22"/>
    </location>
</feature>
<sequence>MKKVIIALSLGMLIGSATTAIAATSETVQATIAKFVIKVNGTEKTLQTSPIVVDGNSYLPVREVAGLLGAEVGYDDATRTITLQTPVPAGNIEGKGSVPAVESNEWIELQKLLTDHEVRPIYRAGGTAEFFKDGVLIFSFKEIDTADRGIRSIKLIYPENKTVTINHGNDGIIKFKRSELIDFKLLTQ</sequence>
<proteinExistence type="predicted"/>
<keyword evidence="1" id="KW-0732">Signal</keyword>
<dbReference type="Gene3D" id="3.30.457.10">
    <property type="entry name" value="Copper amine oxidase-like, N-terminal domain"/>
    <property type="match status" value="1"/>
</dbReference>
<accession>A0ABU9DXC8</accession>
<dbReference type="RefSeq" id="WP_341420027.1">
    <property type="nucleotide sequence ID" value="NZ_JBBPCC010000038.1"/>
</dbReference>
<reference evidence="3 4" key="1">
    <citation type="submission" date="2024-04" db="EMBL/GenBank/DDBJ databases">
        <title>draft genome sequnece of Paenibacillus filicis.</title>
        <authorList>
            <person name="Kim D.-U."/>
        </authorList>
    </citation>
    <scope>NUCLEOTIDE SEQUENCE [LARGE SCALE GENOMIC DNA]</scope>
    <source>
        <strain evidence="3 4">KACC14197</strain>
    </source>
</reference>
<organism evidence="3 4">
    <name type="scientific">Paenibacillus filicis</name>
    <dbReference type="NCBI Taxonomy" id="669464"/>
    <lineage>
        <taxon>Bacteria</taxon>
        <taxon>Bacillati</taxon>
        <taxon>Bacillota</taxon>
        <taxon>Bacilli</taxon>
        <taxon>Bacillales</taxon>
        <taxon>Paenibacillaceae</taxon>
        <taxon>Paenibacillus</taxon>
    </lineage>
</organism>
<dbReference type="SUPFAM" id="SSF55383">
    <property type="entry name" value="Copper amine oxidase, domain N"/>
    <property type="match status" value="1"/>
</dbReference>
<gene>
    <name evidence="3" type="ORF">WMW72_33970</name>
</gene>
<dbReference type="InterPro" id="IPR012854">
    <property type="entry name" value="Cu_amine_oxidase-like_N"/>
</dbReference>
<feature type="domain" description="Copper amine oxidase-like N-terminal" evidence="2">
    <location>
        <begin position="19"/>
        <end position="82"/>
    </location>
</feature>
<dbReference type="EMBL" id="JBBPCC010000038">
    <property type="protein sequence ID" value="MEK8132901.1"/>
    <property type="molecule type" value="Genomic_DNA"/>
</dbReference>
<evidence type="ECO:0000259" key="2">
    <source>
        <dbReference type="Pfam" id="PF07833"/>
    </source>
</evidence>
<feature type="chain" id="PRO_5046985420" evidence="1">
    <location>
        <begin position="23"/>
        <end position="188"/>
    </location>
</feature>
<evidence type="ECO:0000313" key="4">
    <source>
        <dbReference type="Proteomes" id="UP001469365"/>
    </source>
</evidence>